<dbReference type="EMBL" id="ANIZ01002025">
    <property type="protein sequence ID" value="ETI43099.1"/>
    <property type="molecule type" value="Genomic_DNA"/>
</dbReference>
<organism evidence="1 2">
    <name type="scientific">Phytophthora nicotianae P1569</name>
    <dbReference type="NCBI Taxonomy" id="1317065"/>
    <lineage>
        <taxon>Eukaryota</taxon>
        <taxon>Sar</taxon>
        <taxon>Stramenopiles</taxon>
        <taxon>Oomycota</taxon>
        <taxon>Peronosporomycetes</taxon>
        <taxon>Peronosporales</taxon>
        <taxon>Peronosporaceae</taxon>
        <taxon>Phytophthora</taxon>
    </lineage>
</organism>
<sequence length="71" mass="7680">MPSGVIGEIVWKGAGSSYHGGFMDHERNSSYPTHILCSARYSIILTSPLSPPSEMYRSCGLVTRNMAGTDT</sequence>
<protein>
    <submittedName>
        <fullName evidence="1">Uncharacterized protein</fullName>
    </submittedName>
</protein>
<dbReference type="AlphaFoldDB" id="V9EV11"/>
<gene>
    <name evidence="1" type="ORF">F443_11881</name>
</gene>
<reference evidence="1 2" key="1">
    <citation type="submission" date="2013-11" db="EMBL/GenBank/DDBJ databases">
        <title>The Genome Sequence of Phytophthora parasitica P1569.</title>
        <authorList>
            <consortium name="The Broad Institute Genomics Platform"/>
            <person name="Russ C."/>
            <person name="Tyler B."/>
            <person name="Panabieres F."/>
            <person name="Shan W."/>
            <person name="Tripathy S."/>
            <person name="Grunwald N."/>
            <person name="Machado M."/>
            <person name="Johnson C.S."/>
            <person name="Arredondo F."/>
            <person name="Hong C."/>
            <person name="Coffey M."/>
            <person name="Young S.K."/>
            <person name="Zeng Q."/>
            <person name="Gargeya S."/>
            <person name="Fitzgerald M."/>
            <person name="Abouelleil A."/>
            <person name="Alvarado L."/>
            <person name="Chapman S.B."/>
            <person name="Gainer-Dewar J."/>
            <person name="Goldberg J."/>
            <person name="Griggs A."/>
            <person name="Gujja S."/>
            <person name="Hansen M."/>
            <person name="Howarth C."/>
            <person name="Imamovic A."/>
            <person name="Ireland A."/>
            <person name="Larimer J."/>
            <person name="McCowan C."/>
            <person name="Murphy C."/>
            <person name="Pearson M."/>
            <person name="Poon T.W."/>
            <person name="Priest M."/>
            <person name="Roberts A."/>
            <person name="Saif S."/>
            <person name="Shea T."/>
            <person name="Sykes S."/>
            <person name="Wortman J."/>
            <person name="Nusbaum C."/>
            <person name="Birren B."/>
        </authorList>
    </citation>
    <scope>NUCLEOTIDE SEQUENCE [LARGE SCALE GENOMIC DNA]</scope>
    <source>
        <strain evidence="1 2">P1569</strain>
    </source>
</reference>
<dbReference type="Proteomes" id="UP000018721">
    <property type="component" value="Unassembled WGS sequence"/>
</dbReference>
<proteinExistence type="predicted"/>
<comment type="caution">
    <text evidence="1">The sequence shown here is derived from an EMBL/GenBank/DDBJ whole genome shotgun (WGS) entry which is preliminary data.</text>
</comment>
<accession>V9EV11</accession>
<keyword evidence="2" id="KW-1185">Reference proteome</keyword>
<evidence type="ECO:0000313" key="2">
    <source>
        <dbReference type="Proteomes" id="UP000018721"/>
    </source>
</evidence>
<evidence type="ECO:0000313" key="1">
    <source>
        <dbReference type="EMBL" id="ETI43099.1"/>
    </source>
</evidence>
<name>V9EV11_PHYNI</name>
<dbReference type="HOGENOM" id="CLU_2745574_0_0_1"/>